<sequence length="31" mass="3555">MAVYCKFNDGSESQTHSHLVSNFQYIIIHKG</sequence>
<gene>
    <name evidence="1" type="ORF">METZ01_LOCUS129803</name>
</gene>
<dbReference type="AlphaFoldDB" id="A0A381YIS4"/>
<dbReference type="EMBL" id="UINC01018339">
    <property type="protein sequence ID" value="SVA76949.1"/>
    <property type="molecule type" value="Genomic_DNA"/>
</dbReference>
<organism evidence="1">
    <name type="scientific">marine metagenome</name>
    <dbReference type="NCBI Taxonomy" id="408172"/>
    <lineage>
        <taxon>unclassified sequences</taxon>
        <taxon>metagenomes</taxon>
        <taxon>ecological metagenomes</taxon>
    </lineage>
</organism>
<accession>A0A381YIS4</accession>
<feature type="non-terminal residue" evidence="1">
    <location>
        <position position="31"/>
    </location>
</feature>
<evidence type="ECO:0000313" key="1">
    <source>
        <dbReference type="EMBL" id="SVA76949.1"/>
    </source>
</evidence>
<name>A0A381YIS4_9ZZZZ</name>
<reference evidence="1" key="1">
    <citation type="submission" date="2018-05" db="EMBL/GenBank/DDBJ databases">
        <authorList>
            <person name="Lanie J.A."/>
            <person name="Ng W.-L."/>
            <person name="Kazmierczak K.M."/>
            <person name="Andrzejewski T.M."/>
            <person name="Davidsen T.M."/>
            <person name="Wayne K.J."/>
            <person name="Tettelin H."/>
            <person name="Glass J.I."/>
            <person name="Rusch D."/>
            <person name="Podicherti R."/>
            <person name="Tsui H.-C.T."/>
            <person name="Winkler M.E."/>
        </authorList>
    </citation>
    <scope>NUCLEOTIDE SEQUENCE</scope>
</reference>
<proteinExistence type="predicted"/>
<protein>
    <submittedName>
        <fullName evidence="1">Uncharacterized protein</fullName>
    </submittedName>
</protein>